<dbReference type="GO" id="GO:0004519">
    <property type="term" value="F:endonuclease activity"/>
    <property type="evidence" value="ECO:0007669"/>
    <property type="project" value="InterPro"/>
</dbReference>
<dbReference type="Gene3D" id="3.40.50.300">
    <property type="entry name" value="P-loop containing nucleotide triphosphate hydrolases"/>
    <property type="match status" value="1"/>
</dbReference>
<dbReference type="AlphaFoldDB" id="A0A4Y7RWK7"/>
<evidence type="ECO:0000259" key="3">
    <source>
        <dbReference type="Pfam" id="PF20454"/>
    </source>
</evidence>
<dbReference type="PANTHER" id="PTHR34413">
    <property type="entry name" value="PROPHAGE TAIL FIBER ASSEMBLY PROTEIN HOMOLOG TFAE-RELATED-RELATED"/>
    <property type="match status" value="1"/>
</dbReference>
<comment type="caution">
    <text evidence="4">The sequence shown here is derived from an EMBL/GenBank/DDBJ whole genome shotgun (WGS) entry which is preliminary data.</text>
</comment>
<feature type="domain" description="Terminase large subunit GpA endonuclease" evidence="3">
    <location>
        <begin position="303"/>
        <end position="584"/>
    </location>
</feature>
<dbReference type="HAMAP" id="MF_04144">
    <property type="entry name" value="TERL_LAMBDA"/>
    <property type="match status" value="1"/>
</dbReference>
<evidence type="ECO:0000313" key="5">
    <source>
        <dbReference type="Proteomes" id="UP000297597"/>
    </source>
</evidence>
<feature type="region of interest" description="Disordered" evidence="1">
    <location>
        <begin position="596"/>
        <end position="623"/>
    </location>
</feature>
<sequence>MKMKTIRLFRGILKAVAPPPKLTVSEWADRHRRLSSENAAEPGQWRTDRAPYQREIMDSVTQAGIEKVVVEASSQTGKSEVVNNIIGRFIDVDPCPILMVQPTIETAEDYSKRRITPMIADTEVLTTKVSDSKTRDLNNTILMKVFPGGFLAMGGANSPAGLASRPIRVLLCDEVDRFPDSAGSEGDPISLAEKRTTTFWNRKLVFVSTPTIKGASRIEQEYELGTQEKWCVKCPGCGRYHFIVIRDIKFDHQKHESNKRTTYIVDDVWWRCPSCLDMYDEYTMKKQPAMWIADNPEAIQNGIRSFRLNSFVSPWYSWKRIIQEFLESKDDPEKYKVFVNTVLGESWEERGEFEDETALLERREEYKADLPDGVLVLTMAVDTQDDRLEYEVTGYGRDEESWGIEKGIIWGKPDDKNTWKDLDDKLSRTWHFADGSGLVVACTFVDSGGHFTDEVYRYCGARLQKRVFAIKGQGGSGVPLVYKISRNNKYKLPLIMLGVDSGKTSIMQRLKIGKPGPKYCHYPVQEERGYDQVYFKGLISEKQVIRKEKGKTVTAWENIAKDKRNEPLDLRVYGLAALRFLNPNFEALERRLKQVSGGVETTPKPAKKAPKKRYGSVKRAADY</sequence>
<dbReference type="GO" id="GO:0016887">
    <property type="term" value="F:ATP hydrolysis activity"/>
    <property type="evidence" value="ECO:0007669"/>
    <property type="project" value="InterPro"/>
</dbReference>
<proteinExistence type="inferred from homology"/>
<dbReference type="Proteomes" id="UP000297597">
    <property type="component" value="Unassembled WGS sequence"/>
</dbReference>
<organism evidence="4 5">
    <name type="scientific">Pelotomaculum propionicicum</name>
    <dbReference type="NCBI Taxonomy" id="258475"/>
    <lineage>
        <taxon>Bacteria</taxon>
        <taxon>Bacillati</taxon>
        <taxon>Bacillota</taxon>
        <taxon>Clostridia</taxon>
        <taxon>Eubacteriales</taxon>
        <taxon>Desulfotomaculaceae</taxon>
        <taxon>Pelotomaculum</taxon>
    </lineage>
</organism>
<evidence type="ECO:0000259" key="2">
    <source>
        <dbReference type="Pfam" id="PF05876"/>
    </source>
</evidence>
<feature type="domain" description="Phage terminase large subunit GpA ATPase" evidence="2">
    <location>
        <begin position="39"/>
        <end position="283"/>
    </location>
</feature>
<dbReference type="InterPro" id="IPR051220">
    <property type="entry name" value="TFA_Chaperone"/>
</dbReference>
<name>A0A4Y7RWK7_9FIRM</name>
<dbReference type="GO" id="GO:0005524">
    <property type="term" value="F:ATP binding"/>
    <property type="evidence" value="ECO:0007669"/>
    <property type="project" value="InterPro"/>
</dbReference>
<dbReference type="Pfam" id="PF05876">
    <property type="entry name" value="GpA_ATPase"/>
    <property type="match status" value="1"/>
</dbReference>
<dbReference type="InterPro" id="IPR027417">
    <property type="entry name" value="P-loop_NTPase"/>
</dbReference>
<dbReference type="PANTHER" id="PTHR34413:SF2">
    <property type="entry name" value="PROPHAGE TAIL FIBER ASSEMBLY PROTEIN HOMOLOG TFAE-RELATED"/>
    <property type="match status" value="1"/>
</dbReference>
<dbReference type="InterPro" id="IPR008866">
    <property type="entry name" value="Phage_lambda_GpA-like"/>
</dbReference>
<feature type="compositionally biased region" description="Basic residues" evidence="1">
    <location>
        <begin position="605"/>
        <end position="616"/>
    </location>
</feature>
<evidence type="ECO:0000313" key="4">
    <source>
        <dbReference type="EMBL" id="TEB13375.1"/>
    </source>
</evidence>
<protein>
    <recommendedName>
        <fullName evidence="6">Phage terminase large subunit (GpA)</fullName>
    </recommendedName>
</protein>
<accession>A0A4Y7RWK7</accession>
<dbReference type="EMBL" id="QFFZ01000002">
    <property type="protein sequence ID" value="TEB13375.1"/>
    <property type="molecule type" value="Genomic_DNA"/>
</dbReference>
<evidence type="ECO:0008006" key="6">
    <source>
        <dbReference type="Google" id="ProtNLM"/>
    </source>
</evidence>
<dbReference type="InterPro" id="IPR046454">
    <property type="entry name" value="GpA_endonuclease"/>
</dbReference>
<keyword evidence="5" id="KW-1185">Reference proteome</keyword>
<reference evidence="4 5" key="1">
    <citation type="journal article" date="2018" name="Environ. Microbiol.">
        <title>Novel energy conservation strategies and behaviour of Pelotomaculum schinkii driving syntrophic propionate catabolism.</title>
        <authorList>
            <person name="Hidalgo-Ahumada C.A.P."/>
            <person name="Nobu M.K."/>
            <person name="Narihiro T."/>
            <person name="Tamaki H."/>
            <person name="Liu W.T."/>
            <person name="Kamagata Y."/>
            <person name="Stams A.J.M."/>
            <person name="Imachi H."/>
            <person name="Sousa D.Z."/>
        </authorList>
    </citation>
    <scope>NUCLEOTIDE SEQUENCE [LARGE SCALE GENOMIC DNA]</scope>
    <source>
        <strain evidence="4 5">MGP</strain>
    </source>
</reference>
<dbReference type="InterPro" id="IPR046453">
    <property type="entry name" value="GpA_ATPase"/>
</dbReference>
<gene>
    <name evidence="4" type="ORF">Pmgp_00269</name>
</gene>
<evidence type="ECO:0000256" key="1">
    <source>
        <dbReference type="SAM" id="MobiDB-lite"/>
    </source>
</evidence>
<dbReference type="Pfam" id="PF20454">
    <property type="entry name" value="GpA_nuclease"/>
    <property type="match status" value="1"/>
</dbReference>